<keyword evidence="3 6" id="KW-0658">Purine biosynthesis</keyword>
<dbReference type="CDD" id="cd08645">
    <property type="entry name" value="FMT_core_GART"/>
    <property type="match status" value="1"/>
</dbReference>
<evidence type="ECO:0000259" key="7">
    <source>
        <dbReference type="Pfam" id="PF00551"/>
    </source>
</evidence>
<dbReference type="EMBL" id="CP046457">
    <property type="protein sequence ID" value="QGT98810.1"/>
    <property type="molecule type" value="Genomic_DNA"/>
</dbReference>
<accession>A0A6I6DCD6</accession>
<evidence type="ECO:0000256" key="6">
    <source>
        <dbReference type="HAMAP-Rule" id="MF_01930"/>
    </source>
</evidence>
<dbReference type="InterPro" id="IPR004607">
    <property type="entry name" value="GART"/>
</dbReference>
<dbReference type="AlphaFoldDB" id="A0A6I6DCD6"/>
<comment type="catalytic activity">
    <reaction evidence="5 6">
        <text>N(1)-(5-phospho-beta-D-ribosyl)glycinamide + (6R)-10-formyltetrahydrofolate = N(2)-formyl-N(1)-(5-phospho-beta-D-ribosyl)glycinamide + (6S)-5,6,7,8-tetrahydrofolate + H(+)</text>
        <dbReference type="Rhea" id="RHEA:15053"/>
        <dbReference type="ChEBI" id="CHEBI:15378"/>
        <dbReference type="ChEBI" id="CHEBI:57453"/>
        <dbReference type="ChEBI" id="CHEBI:143788"/>
        <dbReference type="ChEBI" id="CHEBI:147286"/>
        <dbReference type="ChEBI" id="CHEBI:195366"/>
        <dbReference type="EC" id="2.1.2.2"/>
    </reaction>
</comment>
<dbReference type="GO" id="GO:0005737">
    <property type="term" value="C:cytoplasm"/>
    <property type="evidence" value="ECO:0007669"/>
    <property type="project" value="TreeGrafter"/>
</dbReference>
<feature type="binding site" evidence="6">
    <location>
        <begin position="98"/>
        <end position="101"/>
    </location>
    <ligand>
        <name>(6R)-10-formyltetrahydrofolate</name>
        <dbReference type="ChEBI" id="CHEBI:195366"/>
    </ligand>
</feature>
<dbReference type="SUPFAM" id="SSF53328">
    <property type="entry name" value="Formyltransferase"/>
    <property type="match status" value="1"/>
</dbReference>
<dbReference type="PANTHER" id="PTHR43369:SF2">
    <property type="entry name" value="PHOSPHORIBOSYLGLYCINAMIDE FORMYLTRANSFERASE"/>
    <property type="match status" value="1"/>
</dbReference>
<dbReference type="InterPro" id="IPR002376">
    <property type="entry name" value="Formyl_transf_N"/>
</dbReference>
<dbReference type="GO" id="GO:0006189">
    <property type="term" value="P:'de novo' IMP biosynthetic process"/>
    <property type="evidence" value="ECO:0007669"/>
    <property type="project" value="UniProtKB-UniRule"/>
</dbReference>
<dbReference type="Gene3D" id="3.40.50.170">
    <property type="entry name" value="Formyl transferase, N-terminal domain"/>
    <property type="match status" value="1"/>
</dbReference>
<dbReference type="Pfam" id="PF00551">
    <property type="entry name" value="Formyl_trans_N"/>
    <property type="match status" value="1"/>
</dbReference>
<dbReference type="EC" id="2.1.2.2" evidence="6"/>
<feature type="binding site" evidence="6">
    <location>
        <position position="73"/>
    </location>
    <ligand>
        <name>(6R)-10-formyltetrahydrofolate</name>
        <dbReference type="ChEBI" id="CHEBI:195366"/>
    </ligand>
</feature>
<dbReference type="Proteomes" id="UP000426444">
    <property type="component" value="Chromosome"/>
</dbReference>
<dbReference type="OrthoDB" id="9806170at2"/>
<comment type="similarity">
    <text evidence="4 6">Belongs to the GART family.</text>
</comment>
<dbReference type="FunFam" id="3.40.50.170:FF:000007">
    <property type="entry name" value="Phosphoribosylglycinamide formyltransferase"/>
    <property type="match status" value="1"/>
</dbReference>
<feature type="active site" description="Proton donor" evidence="6">
    <location>
        <position position="117"/>
    </location>
</feature>
<evidence type="ECO:0000256" key="4">
    <source>
        <dbReference type="ARBA" id="ARBA00038440"/>
    </source>
</evidence>
<reference evidence="9" key="1">
    <citation type="journal article" date="2019" name="Microbiology">
        <title>Complete Genome Sequence of an Uncultured Bacterium of the Candidate Phylum Bipolaricaulota.</title>
        <authorList>
            <person name="Kadnikov V.V."/>
            <person name="Mardanov A.V."/>
            <person name="Beletsky A.V."/>
            <person name="Frank Y.A."/>
            <person name="Karnachuk O.V."/>
            <person name="Ravin N.V."/>
        </authorList>
    </citation>
    <scope>NUCLEOTIDE SEQUENCE [LARGE SCALE GENOMIC DNA]</scope>
</reference>
<dbReference type="InterPro" id="IPR001555">
    <property type="entry name" value="GART_AS"/>
</dbReference>
<evidence type="ECO:0000313" key="8">
    <source>
        <dbReference type="EMBL" id="QGT98810.1"/>
    </source>
</evidence>
<feature type="binding site" evidence="6">
    <location>
        <begin position="20"/>
        <end position="22"/>
    </location>
    <ligand>
        <name>N(1)-(5-phospho-beta-D-ribosyl)glycinamide</name>
        <dbReference type="ChEBI" id="CHEBI:143788"/>
    </ligand>
</feature>
<evidence type="ECO:0000313" key="9">
    <source>
        <dbReference type="Proteomes" id="UP000426444"/>
    </source>
</evidence>
<dbReference type="RefSeq" id="WP_156202766.1">
    <property type="nucleotide sequence ID" value="NZ_CP046457.1"/>
</dbReference>
<dbReference type="NCBIfam" id="TIGR00639">
    <property type="entry name" value="PurN"/>
    <property type="match status" value="1"/>
</dbReference>
<evidence type="ECO:0000256" key="3">
    <source>
        <dbReference type="ARBA" id="ARBA00022755"/>
    </source>
</evidence>
<evidence type="ECO:0000256" key="1">
    <source>
        <dbReference type="ARBA" id="ARBA00005054"/>
    </source>
</evidence>
<dbReference type="GO" id="GO:0004644">
    <property type="term" value="F:phosphoribosylglycinamide formyltransferase activity"/>
    <property type="evidence" value="ECO:0007669"/>
    <property type="project" value="UniProtKB-UniRule"/>
</dbReference>
<feature type="site" description="Raises pKa of active site His" evidence="6">
    <location>
        <position position="153"/>
    </location>
</feature>
<protein>
    <recommendedName>
        <fullName evidence="6">Phosphoribosylglycinamide formyltransferase</fullName>
        <ecNumber evidence="6">2.1.2.2</ecNumber>
    </recommendedName>
    <alternativeName>
        <fullName evidence="6">5'-phosphoribosylglycinamide transformylase</fullName>
    </alternativeName>
    <alternativeName>
        <fullName evidence="6">GAR transformylase</fullName>
        <shortName evidence="6">GART</shortName>
    </alternativeName>
</protein>
<dbReference type="UniPathway" id="UPA00074">
    <property type="reaction ID" value="UER00126"/>
</dbReference>
<keyword evidence="9" id="KW-1185">Reference proteome</keyword>
<dbReference type="HAMAP" id="MF_01930">
    <property type="entry name" value="PurN"/>
    <property type="match status" value="1"/>
</dbReference>
<name>A0A6I6DCD6_9FIRM</name>
<feature type="binding site" evidence="6">
    <location>
        <position position="115"/>
    </location>
    <ligand>
        <name>(6R)-10-formyltetrahydrofolate</name>
        <dbReference type="ChEBI" id="CHEBI:195366"/>
    </ligand>
</feature>
<dbReference type="PROSITE" id="PS00373">
    <property type="entry name" value="GART"/>
    <property type="match status" value="1"/>
</dbReference>
<sequence>MKKLMEPKCLRIAVLASGRGSNFDALSQAINKNDLNANIHILISDKENAPALQKATQQDIKAVYINPKDYPDKIEYEKKLLSHLQEYNIDLIVLAGYMRLVGATLLNSYKLRILNIHPALLPAFPGLDAQKQALDYGVRYSGCTVHFVDEGVDTGPIIMQAVVPVKDDDTEESLSQRILAEEHKVYWQAVQAIAEGTVYIDGRKVYIKD</sequence>
<gene>
    <name evidence="6" type="primary">purN</name>
    <name evidence="8" type="ORF">SYNTR_0217</name>
</gene>
<dbReference type="KEGG" id="salq:SYNTR_0217"/>
<feature type="domain" description="Formyl transferase N-terminal" evidence="7">
    <location>
        <begin position="11"/>
        <end position="190"/>
    </location>
</feature>
<organism evidence="8 9">
    <name type="scientific">Candidatus Syntrophocurvum alkaliphilum</name>
    <dbReference type="NCBI Taxonomy" id="2293317"/>
    <lineage>
        <taxon>Bacteria</taxon>
        <taxon>Bacillati</taxon>
        <taxon>Bacillota</taxon>
        <taxon>Clostridia</taxon>
        <taxon>Eubacteriales</taxon>
        <taxon>Syntrophomonadaceae</taxon>
        <taxon>Candidatus Syntrophocurvum</taxon>
    </lineage>
</organism>
<evidence type="ECO:0000256" key="5">
    <source>
        <dbReference type="ARBA" id="ARBA00047664"/>
    </source>
</evidence>
<comment type="function">
    <text evidence="6">Catalyzes the transfer of a formyl group from 10-formyltetrahydrofolate to 5-phospho-ribosyl-glycinamide (GAR), producing 5-phospho-ribosyl-N-formylglycinamide (FGAR) and tetrahydrofolate.</text>
</comment>
<comment type="pathway">
    <text evidence="1 6">Purine metabolism; IMP biosynthesis via de novo pathway; N(2)-formyl-N(1)-(5-phospho-D-ribosyl)glycinamide from N(1)-(5-phospho-D-ribosyl)glycinamide (10-formyl THF route): step 1/1.</text>
</comment>
<proteinExistence type="inferred from homology"/>
<evidence type="ECO:0000256" key="2">
    <source>
        <dbReference type="ARBA" id="ARBA00022679"/>
    </source>
</evidence>
<dbReference type="PANTHER" id="PTHR43369">
    <property type="entry name" value="PHOSPHORIBOSYLGLYCINAMIDE FORMYLTRANSFERASE"/>
    <property type="match status" value="1"/>
</dbReference>
<dbReference type="InterPro" id="IPR036477">
    <property type="entry name" value="Formyl_transf_N_sf"/>
</dbReference>
<keyword evidence="2 6" id="KW-0808">Transferase</keyword>